<sequence length="242" mass="27117">MDRGPLVNLLSTCILIEYSLYLLNICSVYMHCLPGSDPLIMLNTACNAQPPHVRMGALAWKLCIGCGCKISDRFLLFALDGYWHCHCLKCSCCQAQLAEIGSSCFTKRGLILCKSDYIRLFSQSGACRACSKSIPANEMVMRAQGNVFHVKCFVCSICHNQLVPGDRFHYTNGKLYCERDTPTASAYRNDHLDSLGEHNISEQKSFFWLSSEKETLRAPRFIFKTSYNPVVALSATAHYVKA</sequence>
<dbReference type="SUPFAM" id="SSF57716">
    <property type="entry name" value="Glucocorticoid receptor-like (DNA-binding domain)"/>
    <property type="match status" value="4"/>
</dbReference>
<dbReference type="Gene3D" id="2.10.110.10">
    <property type="entry name" value="Cysteine Rich Protein"/>
    <property type="match status" value="2"/>
</dbReference>
<dbReference type="SMART" id="SM00132">
    <property type="entry name" value="LIM"/>
    <property type="match status" value="2"/>
</dbReference>
<dbReference type="Proteomes" id="UP000694701">
    <property type="component" value="Unplaced"/>
</dbReference>
<evidence type="ECO:0000259" key="6">
    <source>
        <dbReference type="PROSITE" id="PS50023"/>
    </source>
</evidence>
<feature type="domain" description="LIM zinc-binding" evidence="6">
    <location>
        <begin position="61"/>
        <end position="123"/>
    </location>
</feature>
<gene>
    <name evidence="7" type="primary">LOC109060401</name>
</gene>
<dbReference type="Ensembl" id="ENSCCRT00020129954.1">
    <property type="protein sequence ID" value="ENSCCRP00020119265.1"/>
    <property type="gene ID" value="ENSCCRG00020053520.1"/>
</dbReference>
<dbReference type="InterPro" id="IPR001781">
    <property type="entry name" value="Znf_LIM"/>
</dbReference>
<name>A0A8C2L612_CYPCA</name>
<keyword evidence="2" id="KW-0677">Repeat</keyword>
<dbReference type="InterPro" id="IPR050945">
    <property type="entry name" value="LMO_RBTN_TF"/>
</dbReference>
<evidence type="ECO:0000256" key="3">
    <source>
        <dbReference type="ARBA" id="ARBA00022833"/>
    </source>
</evidence>
<evidence type="ECO:0000313" key="7">
    <source>
        <dbReference type="Ensembl" id="ENSCCRP00020119265.1"/>
    </source>
</evidence>
<dbReference type="AlphaFoldDB" id="A0A8C2L612"/>
<dbReference type="CDD" id="cd09386">
    <property type="entry name" value="LIM1_LMO4"/>
    <property type="match status" value="1"/>
</dbReference>
<dbReference type="PROSITE" id="PS00478">
    <property type="entry name" value="LIM_DOMAIN_1"/>
    <property type="match status" value="1"/>
</dbReference>
<accession>A0A8C2L612</accession>
<keyword evidence="3 5" id="KW-0862">Zinc</keyword>
<dbReference type="PANTHER" id="PTHR45787:SF5">
    <property type="entry name" value="LIM DOMAIN TRANSCRIPTION FACTOR LMO4"/>
    <property type="match status" value="1"/>
</dbReference>
<dbReference type="PROSITE" id="PS50023">
    <property type="entry name" value="LIM_DOMAIN_2"/>
    <property type="match status" value="2"/>
</dbReference>
<evidence type="ECO:0000313" key="8">
    <source>
        <dbReference type="Proteomes" id="UP000694701"/>
    </source>
</evidence>
<dbReference type="GO" id="GO:0046872">
    <property type="term" value="F:metal ion binding"/>
    <property type="evidence" value="ECO:0007669"/>
    <property type="project" value="UniProtKB-KW"/>
</dbReference>
<dbReference type="CDD" id="cd09387">
    <property type="entry name" value="LIM2_LMO4"/>
    <property type="match status" value="1"/>
</dbReference>
<feature type="domain" description="LIM zinc-binding" evidence="6">
    <location>
        <begin position="125"/>
        <end position="187"/>
    </location>
</feature>
<dbReference type="Pfam" id="PF00412">
    <property type="entry name" value="LIM"/>
    <property type="match status" value="2"/>
</dbReference>
<protein>
    <submittedName>
        <fullName evidence="7">LIM domain transcription factor LMO4-like</fullName>
    </submittedName>
</protein>
<evidence type="ECO:0000256" key="5">
    <source>
        <dbReference type="PROSITE-ProRule" id="PRU00125"/>
    </source>
</evidence>
<evidence type="ECO:0000256" key="4">
    <source>
        <dbReference type="ARBA" id="ARBA00023038"/>
    </source>
</evidence>
<keyword evidence="1 5" id="KW-0479">Metal-binding</keyword>
<evidence type="ECO:0000256" key="2">
    <source>
        <dbReference type="ARBA" id="ARBA00022737"/>
    </source>
</evidence>
<organism evidence="7 8">
    <name type="scientific">Cyprinus carpio</name>
    <name type="common">Common carp</name>
    <dbReference type="NCBI Taxonomy" id="7962"/>
    <lineage>
        <taxon>Eukaryota</taxon>
        <taxon>Metazoa</taxon>
        <taxon>Chordata</taxon>
        <taxon>Craniata</taxon>
        <taxon>Vertebrata</taxon>
        <taxon>Euteleostomi</taxon>
        <taxon>Actinopterygii</taxon>
        <taxon>Neopterygii</taxon>
        <taxon>Teleostei</taxon>
        <taxon>Ostariophysi</taxon>
        <taxon>Cypriniformes</taxon>
        <taxon>Cyprinidae</taxon>
        <taxon>Cyprininae</taxon>
        <taxon>Cyprinus</taxon>
    </lineage>
</organism>
<reference evidence="7" key="1">
    <citation type="submission" date="2025-08" db="UniProtKB">
        <authorList>
            <consortium name="Ensembl"/>
        </authorList>
    </citation>
    <scope>IDENTIFICATION</scope>
</reference>
<keyword evidence="4 5" id="KW-0440">LIM domain</keyword>
<evidence type="ECO:0000256" key="1">
    <source>
        <dbReference type="ARBA" id="ARBA00022723"/>
    </source>
</evidence>
<proteinExistence type="predicted"/>
<dbReference type="PANTHER" id="PTHR45787">
    <property type="entry name" value="LD11652P"/>
    <property type="match status" value="1"/>
</dbReference>